<dbReference type="EMBL" id="CP012404">
    <property type="protein sequence ID" value="ALG74205.1"/>
    <property type="molecule type" value="Genomic_DNA"/>
</dbReference>
<dbReference type="AlphaFoldDB" id="A0AAC8W326"/>
<gene>
    <name evidence="11" type="ORF">AL072_24825</name>
</gene>
<dbReference type="CDD" id="cd06445">
    <property type="entry name" value="ATase"/>
    <property type="match status" value="1"/>
</dbReference>
<keyword evidence="6 8" id="KW-0234">DNA repair</keyword>
<evidence type="ECO:0000313" key="11">
    <source>
        <dbReference type="EMBL" id="ALG74205.1"/>
    </source>
</evidence>
<evidence type="ECO:0000256" key="3">
    <source>
        <dbReference type="ARBA" id="ARBA00022603"/>
    </source>
</evidence>
<dbReference type="InterPro" id="IPR036217">
    <property type="entry name" value="MethylDNA_cys_MeTrfase_DNAb"/>
</dbReference>
<keyword evidence="2 8" id="KW-0963">Cytoplasm</keyword>
<dbReference type="InterPro" id="IPR036631">
    <property type="entry name" value="MGMT_N_sf"/>
</dbReference>
<evidence type="ECO:0000256" key="4">
    <source>
        <dbReference type="ARBA" id="ARBA00022679"/>
    </source>
</evidence>
<feature type="domain" description="Methylguanine DNA methyltransferase ribonuclease-like" evidence="10">
    <location>
        <begin position="13"/>
        <end position="85"/>
    </location>
</feature>
<dbReference type="Gene3D" id="1.10.10.10">
    <property type="entry name" value="Winged helix-like DNA-binding domain superfamily/Winged helix DNA-binding domain"/>
    <property type="match status" value="1"/>
</dbReference>
<reference evidence="12" key="1">
    <citation type="submission" date="2015-08" db="EMBL/GenBank/DDBJ databases">
        <title>Complete Genome Sequence of Azospirillum thiophilum BV-S.</title>
        <authorList>
            <person name="Fomenkov A."/>
            <person name="Vincze T."/>
            <person name="Grabovich M."/>
            <person name="Dubinina G."/>
            <person name="Orlova M."/>
            <person name="Belousova E."/>
            <person name="Roberts R.J."/>
        </authorList>
    </citation>
    <scope>NUCLEOTIDE SEQUENCE [LARGE SCALE GENOMIC DNA]</scope>
    <source>
        <strain evidence="12">BV-S</strain>
    </source>
</reference>
<sequence>MSAPSSLLIDRAATPIGELIVVADDDGALHAIDWSDHEHRLHRLLRLHHPGGYELRPAVDPGGLTRAMDAYFAGDLAAIDLLPVRTGGTDFQRAVWAALRGVPCGTTITYRELAALAGRPAAVRAAGHANGANPVGVVVPCHRVVGSDGTLTGYGGGIERKRWLLDHEGAPRPGRPPNRFPG</sequence>
<dbReference type="GO" id="GO:0032259">
    <property type="term" value="P:methylation"/>
    <property type="evidence" value="ECO:0007669"/>
    <property type="project" value="UniProtKB-KW"/>
</dbReference>
<comment type="subcellular location">
    <subcellularLocation>
        <location evidence="8">Cytoplasm</location>
    </subcellularLocation>
</comment>
<dbReference type="InterPro" id="IPR008332">
    <property type="entry name" value="MethylG_MeTrfase_N"/>
</dbReference>
<protein>
    <recommendedName>
        <fullName evidence="8">Methylated-DNA--protein-cysteine methyltransferase</fullName>
        <ecNumber evidence="8">2.1.1.63</ecNumber>
    </recommendedName>
    <alternativeName>
        <fullName evidence="8">6-O-methylguanine-DNA methyltransferase</fullName>
        <shortName evidence="8">MGMT</shortName>
    </alternativeName>
    <alternativeName>
        <fullName evidence="8">O-6-methylguanine-DNA-alkyltransferase</fullName>
    </alternativeName>
</protein>
<dbReference type="Proteomes" id="UP000069935">
    <property type="component" value="Chromosome 4"/>
</dbReference>
<keyword evidence="12" id="KW-1185">Reference proteome</keyword>
<dbReference type="FunFam" id="1.10.10.10:FF:000337">
    <property type="entry name" value="Methylated-DNA--protein-cysteine methyltransferase"/>
    <property type="match status" value="1"/>
</dbReference>
<keyword evidence="3 8" id="KW-0489">Methyltransferase</keyword>
<evidence type="ECO:0000259" key="9">
    <source>
        <dbReference type="Pfam" id="PF01035"/>
    </source>
</evidence>
<dbReference type="PROSITE" id="PS00374">
    <property type="entry name" value="MGMT"/>
    <property type="match status" value="1"/>
</dbReference>
<name>A0AAC8W326_9PROT</name>
<dbReference type="Gene3D" id="3.30.160.70">
    <property type="entry name" value="Methylated DNA-protein cysteine methyltransferase domain"/>
    <property type="match status" value="1"/>
</dbReference>
<dbReference type="InterPro" id="IPR036388">
    <property type="entry name" value="WH-like_DNA-bd_sf"/>
</dbReference>
<evidence type="ECO:0000259" key="10">
    <source>
        <dbReference type="Pfam" id="PF02870"/>
    </source>
</evidence>
<evidence type="ECO:0000256" key="5">
    <source>
        <dbReference type="ARBA" id="ARBA00022763"/>
    </source>
</evidence>
<dbReference type="HAMAP" id="MF_00772">
    <property type="entry name" value="OGT"/>
    <property type="match status" value="1"/>
</dbReference>
<dbReference type="Pfam" id="PF02870">
    <property type="entry name" value="Methyltransf_1N"/>
    <property type="match status" value="1"/>
</dbReference>
<dbReference type="InterPro" id="IPR001497">
    <property type="entry name" value="MethylDNA_cys_MeTrfase_AS"/>
</dbReference>
<keyword evidence="5 8" id="KW-0227">DNA damage</keyword>
<dbReference type="SUPFAM" id="SSF53155">
    <property type="entry name" value="Methylated DNA-protein cysteine methyltransferase domain"/>
    <property type="match status" value="1"/>
</dbReference>
<comment type="similarity">
    <text evidence="8">Belongs to the MGMT family.</text>
</comment>
<comment type="miscellaneous">
    <text evidence="8">This enzyme catalyzes only one turnover and therefore is not strictly catalytic. According to one definition, an enzyme is a biocatalyst that acts repeatedly and over many reaction cycles.</text>
</comment>
<organism evidence="11 12">
    <name type="scientific">Azospirillum thiophilum</name>
    <dbReference type="NCBI Taxonomy" id="528244"/>
    <lineage>
        <taxon>Bacteria</taxon>
        <taxon>Pseudomonadati</taxon>
        <taxon>Pseudomonadota</taxon>
        <taxon>Alphaproteobacteria</taxon>
        <taxon>Rhodospirillales</taxon>
        <taxon>Azospirillaceae</taxon>
        <taxon>Azospirillum</taxon>
    </lineage>
</organism>
<comment type="function">
    <text evidence="8">Involved in the cellular defense against the biological effects of O6-methylguanine (O6-MeG) and O4-methylthymine (O4-MeT) in DNA. Repairs the methylated nucleobase in DNA by stoichiometrically transferring the methyl group to a cysteine residue in the enzyme. This is a suicide reaction: the enzyme is irreversibly inactivated.</text>
</comment>
<dbReference type="NCBIfam" id="TIGR00589">
    <property type="entry name" value="ogt"/>
    <property type="match status" value="1"/>
</dbReference>
<dbReference type="GO" id="GO:0006307">
    <property type="term" value="P:DNA alkylation repair"/>
    <property type="evidence" value="ECO:0007669"/>
    <property type="project" value="UniProtKB-UniRule"/>
</dbReference>
<dbReference type="NCBIfam" id="NF007626">
    <property type="entry name" value="PRK10286.1"/>
    <property type="match status" value="1"/>
</dbReference>
<dbReference type="RefSeq" id="WP_045583478.1">
    <property type="nucleotide sequence ID" value="NZ_CP012404.1"/>
</dbReference>
<reference evidence="11 12" key="2">
    <citation type="journal article" date="2016" name="Genome Announc.">
        <title>Complete Genome Sequence of a Strain of Azospirillum thiophilum Isolated from a Sulfide Spring.</title>
        <authorList>
            <person name="Fomenkov A."/>
            <person name="Vincze T."/>
            <person name="Grabovich M."/>
            <person name="Anton B.P."/>
            <person name="Dubinina G."/>
            <person name="Orlova M."/>
            <person name="Belousova E."/>
            <person name="Roberts R.J."/>
        </authorList>
    </citation>
    <scope>NUCLEOTIDE SEQUENCE [LARGE SCALE GENOMIC DNA]</scope>
    <source>
        <strain evidence="11 12">BV-S</strain>
    </source>
</reference>
<dbReference type="InterPro" id="IPR023546">
    <property type="entry name" value="MGMT"/>
</dbReference>
<accession>A0AAC8W326</accession>
<dbReference type="PANTHER" id="PTHR10815">
    <property type="entry name" value="METHYLATED-DNA--PROTEIN-CYSTEINE METHYLTRANSFERASE"/>
    <property type="match status" value="1"/>
</dbReference>
<evidence type="ECO:0000256" key="6">
    <source>
        <dbReference type="ARBA" id="ARBA00023204"/>
    </source>
</evidence>
<evidence type="ECO:0000256" key="8">
    <source>
        <dbReference type="HAMAP-Rule" id="MF_00772"/>
    </source>
</evidence>
<evidence type="ECO:0000256" key="1">
    <source>
        <dbReference type="ARBA" id="ARBA00001286"/>
    </source>
</evidence>
<dbReference type="InterPro" id="IPR014048">
    <property type="entry name" value="MethylDNA_cys_MeTrfase_DNA-bd"/>
</dbReference>
<evidence type="ECO:0000313" key="12">
    <source>
        <dbReference type="Proteomes" id="UP000069935"/>
    </source>
</evidence>
<dbReference type="GO" id="GO:0003908">
    <property type="term" value="F:methylated-DNA-[protein]-cysteine S-methyltransferase activity"/>
    <property type="evidence" value="ECO:0007669"/>
    <property type="project" value="UniProtKB-UniRule"/>
</dbReference>
<proteinExistence type="inferred from homology"/>
<dbReference type="GO" id="GO:0005737">
    <property type="term" value="C:cytoplasm"/>
    <property type="evidence" value="ECO:0007669"/>
    <property type="project" value="UniProtKB-SubCell"/>
</dbReference>
<dbReference type="PANTHER" id="PTHR10815:SF5">
    <property type="entry name" value="METHYLATED-DNA--PROTEIN-CYSTEINE METHYLTRANSFERASE"/>
    <property type="match status" value="1"/>
</dbReference>
<evidence type="ECO:0000256" key="2">
    <source>
        <dbReference type="ARBA" id="ARBA00022490"/>
    </source>
</evidence>
<evidence type="ECO:0000256" key="7">
    <source>
        <dbReference type="ARBA" id="ARBA00049348"/>
    </source>
</evidence>
<dbReference type="EC" id="2.1.1.63" evidence="8"/>
<comment type="catalytic activity">
    <reaction evidence="1 8">
        <text>a 4-O-methyl-thymidine in DNA + L-cysteinyl-[protein] = a thymidine in DNA + S-methyl-L-cysteinyl-[protein]</text>
        <dbReference type="Rhea" id="RHEA:53428"/>
        <dbReference type="Rhea" id="RHEA-COMP:10131"/>
        <dbReference type="Rhea" id="RHEA-COMP:10132"/>
        <dbReference type="Rhea" id="RHEA-COMP:13555"/>
        <dbReference type="Rhea" id="RHEA-COMP:13556"/>
        <dbReference type="ChEBI" id="CHEBI:29950"/>
        <dbReference type="ChEBI" id="CHEBI:82612"/>
        <dbReference type="ChEBI" id="CHEBI:137386"/>
        <dbReference type="ChEBI" id="CHEBI:137387"/>
        <dbReference type="EC" id="2.1.1.63"/>
    </reaction>
</comment>
<dbReference type="SUPFAM" id="SSF46767">
    <property type="entry name" value="Methylated DNA-protein cysteine methyltransferase, C-terminal domain"/>
    <property type="match status" value="1"/>
</dbReference>
<feature type="active site" description="Nucleophile; methyl group acceptor" evidence="8">
    <location>
        <position position="141"/>
    </location>
</feature>
<keyword evidence="4 8" id="KW-0808">Transferase</keyword>
<dbReference type="KEGG" id="ati:AL072_24825"/>
<comment type="catalytic activity">
    <reaction evidence="7 8">
        <text>a 6-O-methyl-2'-deoxyguanosine in DNA + L-cysteinyl-[protein] = S-methyl-L-cysteinyl-[protein] + a 2'-deoxyguanosine in DNA</text>
        <dbReference type="Rhea" id="RHEA:24000"/>
        <dbReference type="Rhea" id="RHEA-COMP:10131"/>
        <dbReference type="Rhea" id="RHEA-COMP:10132"/>
        <dbReference type="Rhea" id="RHEA-COMP:11367"/>
        <dbReference type="Rhea" id="RHEA-COMP:11368"/>
        <dbReference type="ChEBI" id="CHEBI:29950"/>
        <dbReference type="ChEBI" id="CHEBI:82612"/>
        <dbReference type="ChEBI" id="CHEBI:85445"/>
        <dbReference type="ChEBI" id="CHEBI:85448"/>
        <dbReference type="EC" id="2.1.1.63"/>
    </reaction>
</comment>
<feature type="domain" description="Methylated-DNA-[protein]-cysteine S-methyltransferase DNA binding" evidence="9">
    <location>
        <begin position="90"/>
        <end position="170"/>
    </location>
</feature>
<dbReference type="Pfam" id="PF01035">
    <property type="entry name" value="DNA_binding_1"/>
    <property type="match status" value="1"/>
</dbReference>